<sequence length="142" mass="16520">MEARIIQTPNTRMLEITPEYIRKNWIFDVQIENPPRFIVMKNVKEWQDFWQTTLPIMKVPEWVEGDIAVFIFLGKNLPGGTKATLTTLNYQSEQNVATLFWKSTRDLEAISVTAFQDVWTVFTLNPNSNPVFGKLNNIVRVD</sequence>
<dbReference type="EMBL" id="FPHY01000149">
    <property type="protein sequence ID" value="SFV87090.1"/>
    <property type="molecule type" value="Genomic_DNA"/>
</dbReference>
<gene>
    <name evidence="1" type="ORF">MNB_SUP05-SYMBIONT-4-724</name>
</gene>
<evidence type="ECO:0000313" key="1">
    <source>
        <dbReference type="EMBL" id="SFV87090.1"/>
    </source>
</evidence>
<dbReference type="AlphaFoldDB" id="A0A1W1DZD5"/>
<organism evidence="1">
    <name type="scientific">hydrothermal vent metagenome</name>
    <dbReference type="NCBI Taxonomy" id="652676"/>
    <lineage>
        <taxon>unclassified sequences</taxon>
        <taxon>metagenomes</taxon>
        <taxon>ecological metagenomes</taxon>
    </lineage>
</organism>
<proteinExistence type="predicted"/>
<name>A0A1W1DZD5_9ZZZZ</name>
<reference evidence="1" key="1">
    <citation type="submission" date="2016-10" db="EMBL/GenBank/DDBJ databases">
        <authorList>
            <person name="de Groot N.N."/>
        </authorList>
    </citation>
    <scope>NUCLEOTIDE SEQUENCE</scope>
</reference>
<accession>A0A1W1DZD5</accession>
<protein>
    <submittedName>
        <fullName evidence="1">Uncharacterized protein</fullName>
    </submittedName>
</protein>